<evidence type="ECO:0000313" key="2">
    <source>
        <dbReference type="Proteomes" id="UP000298787"/>
    </source>
</evidence>
<organism evidence="1 2">
    <name type="scientific">Collichthys lucidus</name>
    <name type="common">Big head croaker</name>
    <name type="synonym">Sciaena lucida</name>
    <dbReference type="NCBI Taxonomy" id="240159"/>
    <lineage>
        <taxon>Eukaryota</taxon>
        <taxon>Metazoa</taxon>
        <taxon>Chordata</taxon>
        <taxon>Craniata</taxon>
        <taxon>Vertebrata</taxon>
        <taxon>Euteleostomi</taxon>
        <taxon>Actinopterygii</taxon>
        <taxon>Neopterygii</taxon>
        <taxon>Teleostei</taxon>
        <taxon>Neoteleostei</taxon>
        <taxon>Acanthomorphata</taxon>
        <taxon>Eupercaria</taxon>
        <taxon>Sciaenidae</taxon>
        <taxon>Collichthys</taxon>
    </lineage>
</organism>
<reference evidence="1 2" key="1">
    <citation type="submission" date="2019-01" db="EMBL/GenBank/DDBJ databases">
        <title>Genome Assembly of Collichthys lucidus.</title>
        <authorList>
            <person name="Cai M."/>
            <person name="Xiao S."/>
        </authorList>
    </citation>
    <scope>NUCLEOTIDE SEQUENCE [LARGE SCALE GENOMIC DNA]</scope>
    <source>
        <strain evidence="1">JT15FE1705JMU</strain>
        <tissue evidence="1">Muscle</tissue>
    </source>
</reference>
<accession>A0A4U5VRV3</accession>
<gene>
    <name evidence="1" type="ORF">D9C73_025104</name>
</gene>
<protein>
    <submittedName>
        <fullName evidence="1">Uncharacterized protein</fullName>
    </submittedName>
</protein>
<proteinExistence type="predicted"/>
<dbReference type="Proteomes" id="UP000298787">
    <property type="component" value="Chromosome 22"/>
</dbReference>
<name>A0A4U5VRV3_COLLU</name>
<dbReference type="AlphaFoldDB" id="A0A4U5VRV3"/>
<sequence length="241" mass="26384">MSGTDQNDLNDNTDCNKYGVDPIDEFVAAMAGLSISGLQRPASCAAYNRDRSETTMATLSSLPGTSTDAQMSAFRMEETALLPGKEIGNRMNGIQGFPEGGRGEQERGDVEGVRGEEGVRFHPCMWVESCQLRGLRVDTRLSNLATTCSGVTSNQTPITSSNYKFQMGPKTDPLALNVRGNGLNHPFAYRYLRLPPPQLIRPVNEEREMKCNFPRLCHISKVLQQAITNTAVAIYSACVTN</sequence>
<keyword evidence="2" id="KW-1185">Reference proteome</keyword>
<dbReference type="EMBL" id="CM014099">
    <property type="protein sequence ID" value="TKS90971.1"/>
    <property type="molecule type" value="Genomic_DNA"/>
</dbReference>
<evidence type="ECO:0000313" key="1">
    <source>
        <dbReference type="EMBL" id="TKS90971.1"/>
    </source>
</evidence>